<dbReference type="PANTHER" id="PTHR31126:SF48">
    <property type="entry name" value="INOSITOL PHOSPHATASE SIW14"/>
    <property type="match status" value="1"/>
</dbReference>
<evidence type="ECO:0000256" key="4">
    <source>
        <dbReference type="ARBA" id="ARBA00022801"/>
    </source>
</evidence>
<keyword evidence="4" id="KW-0378">Hydrolase</keyword>
<sequence length="280" mass="31538">MELRRAPELSERTCDEKTDHISLATEGPLNYWDMVSQSSNPFHVVMNDMYVSAKDIAVERPIIVPATQPINFGVVVPGLYRSGYPQATDYSFMQGLGLKTIVTLVGKEMPHGYQQFIAGSGINHWIFDMAGTKKSEIPLSLMESIAGVVMNRENYPLLIHCNHGKHRTGCVVGIIRKQSAWDVNTIIQEYTEYAAPKVRESDIDYIRKFRVADIASVKSPLHSKPKTPPVTIGTFLSFLFLAFFAICIWIFSGSKLLMTAPSERDRSPRQDHWDDSRSEP</sequence>
<dbReference type="InterPro" id="IPR016130">
    <property type="entry name" value="Tyr_Pase_AS"/>
</dbReference>
<dbReference type="PANTHER" id="PTHR31126">
    <property type="entry name" value="TYROSINE-PROTEIN PHOSPHATASE"/>
    <property type="match status" value="1"/>
</dbReference>
<evidence type="ECO:0000259" key="9">
    <source>
        <dbReference type="PROSITE" id="PS50054"/>
    </source>
</evidence>
<dbReference type="InterPro" id="IPR020422">
    <property type="entry name" value="TYR_PHOSPHATASE_DUAL_dom"/>
</dbReference>
<dbReference type="InterPro" id="IPR029021">
    <property type="entry name" value="Prot-tyrosine_phosphatase-like"/>
</dbReference>
<keyword evidence="3" id="KW-0963">Cytoplasm</keyword>
<dbReference type="GO" id="GO:0016791">
    <property type="term" value="F:phosphatase activity"/>
    <property type="evidence" value="ECO:0007669"/>
    <property type="project" value="TreeGrafter"/>
</dbReference>
<dbReference type="GO" id="GO:0052840">
    <property type="term" value="F:inositol diphosphate tetrakisphosphate diphosphatase activity"/>
    <property type="evidence" value="ECO:0007669"/>
    <property type="project" value="TreeGrafter"/>
</dbReference>
<evidence type="ECO:0000256" key="1">
    <source>
        <dbReference type="ARBA" id="ARBA00004496"/>
    </source>
</evidence>
<evidence type="ECO:0000256" key="8">
    <source>
        <dbReference type="SAM" id="Phobius"/>
    </source>
</evidence>
<dbReference type="Gene3D" id="3.90.190.10">
    <property type="entry name" value="Protein tyrosine phosphatase superfamily"/>
    <property type="match status" value="1"/>
</dbReference>
<dbReference type="FunFam" id="3.90.190.10:FF:000035">
    <property type="entry name" value="Tyrosine phosphatase, putative"/>
    <property type="match status" value="1"/>
</dbReference>
<dbReference type="AlphaFoldDB" id="A0A4Q4T9K0"/>
<dbReference type="EC" id="3.6.1.52" evidence="2"/>
<dbReference type="PROSITE" id="PS50054">
    <property type="entry name" value="TYR_PHOSPHATASE_DUAL"/>
    <property type="match status" value="1"/>
</dbReference>
<evidence type="ECO:0000313" key="11">
    <source>
        <dbReference type="Proteomes" id="UP000293360"/>
    </source>
</evidence>
<comment type="subcellular location">
    <subcellularLocation>
        <location evidence="1">Cytoplasm</location>
    </subcellularLocation>
</comment>
<protein>
    <recommendedName>
        <fullName evidence="2">diphosphoinositol-polyphosphate diphosphatase</fullName>
        <ecNumber evidence="2">3.6.1.52</ecNumber>
    </recommendedName>
</protein>
<keyword evidence="8" id="KW-1133">Transmembrane helix</keyword>
<gene>
    <name evidence="10" type="ORF">DL764_005283</name>
</gene>
<keyword evidence="11" id="KW-1185">Reference proteome</keyword>
<dbReference type="Pfam" id="PF03162">
    <property type="entry name" value="Y_phosphatase2"/>
    <property type="match status" value="1"/>
</dbReference>
<feature type="domain" description="Tyrosine-protein phosphatase" evidence="9">
    <location>
        <begin position="71"/>
        <end position="218"/>
    </location>
</feature>
<comment type="catalytic activity">
    <reaction evidence="6">
        <text>5-diphospho-1D-myo-inositol 1,2,3,4,6-pentakisphosphate + H2O = 1D-myo-inositol hexakisphosphate + phosphate + H(+)</text>
        <dbReference type="Rhea" id="RHEA:22384"/>
        <dbReference type="ChEBI" id="CHEBI:15377"/>
        <dbReference type="ChEBI" id="CHEBI:15378"/>
        <dbReference type="ChEBI" id="CHEBI:43474"/>
        <dbReference type="ChEBI" id="CHEBI:58130"/>
        <dbReference type="ChEBI" id="CHEBI:58628"/>
        <dbReference type="EC" id="3.6.1.52"/>
    </reaction>
    <physiologicalReaction direction="left-to-right" evidence="6">
        <dbReference type="Rhea" id="RHEA:22385"/>
    </physiologicalReaction>
</comment>
<keyword evidence="8" id="KW-0472">Membrane</keyword>
<accession>A0A4Q4T9K0</accession>
<comment type="caution">
    <text evidence="10">The sequence shown here is derived from an EMBL/GenBank/DDBJ whole genome shotgun (WGS) entry which is preliminary data.</text>
</comment>
<organism evidence="10 11">
    <name type="scientific">Monosporascus ibericus</name>
    <dbReference type="NCBI Taxonomy" id="155417"/>
    <lineage>
        <taxon>Eukaryota</taxon>
        <taxon>Fungi</taxon>
        <taxon>Dikarya</taxon>
        <taxon>Ascomycota</taxon>
        <taxon>Pezizomycotina</taxon>
        <taxon>Sordariomycetes</taxon>
        <taxon>Xylariomycetidae</taxon>
        <taxon>Xylariales</taxon>
        <taxon>Xylariales incertae sedis</taxon>
        <taxon>Monosporascus</taxon>
    </lineage>
</organism>
<dbReference type="PROSITE" id="PS00383">
    <property type="entry name" value="TYR_PHOSPHATASE_1"/>
    <property type="match status" value="1"/>
</dbReference>
<evidence type="ECO:0000256" key="5">
    <source>
        <dbReference type="ARBA" id="ARBA00044949"/>
    </source>
</evidence>
<dbReference type="EMBL" id="QJNU01000274">
    <property type="protein sequence ID" value="RYP03236.1"/>
    <property type="molecule type" value="Genomic_DNA"/>
</dbReference>
<comment type="similarity">
    <text evidence="5">Belongs to the protein-tyrosine phosphatase family. Atypical dual-specificity phosphatase Siw14-like subfamily.</text>
</comment>
<dbReference type="InterPro" id="IPR004861">
    <property type="entry name" value="Siw14-like"/>
</dbReference>
<dbReference type="GO" id="GO:0005737">
    <property type="term" value="C:cytoplasm"/>
    <property type="evidence" value="ECO:0007669"/>
    <property type="project" value="UniProtKB-SubCell"/>
</dbReference>
<dbReference type="Proteomes" id="UP000293360">
    <property type="component" value="Unassembled WGS sequence"/>
</dbReference>
<dbReference type="SUPFAM" id="SSF52799">
    <property type="entry name" value="(Phosphotyrosine protein) phosphatases II"/>
    <property type="match status" value="1"/>
</dbReference>
<evidence type="ECO:0000256" key="7">
    <source>
        <dbReference type="ARBA" id="ARBA00047927"/>
    </source>
</evidence>
<evidence type="ECO:0000256" key="2">
    <source>
        <dbReference type="ARBA" id="ARBA00012527"/>
    </source>
</evidence>
<comment type="catalytic activity">
    <reaction evidence="7">
        <text>1,5-bis(diphospho)-1D-myo-inositol 2,3,4,6-tetrakisphosphate + H2O = 1-diphospho-1D-myo-inositol 2,3,4,5,6-pentakisphosphate + phosphate + 2 H(+)</text>
        <dbReference type="Rhea" id="RHEA:79699"/>
        <dbReference type="ChEBI" id="CHEBI:15377"/>
        <dbReference type="ChEBI" id="CHEBI:15378"/>
        <dbReference type="ChEBI" id="CHEBI:43474"/>
        <dbReference type="ChEBI" id="CHEBI:74946"/>
        <dbReference type="ChEBI" id="CHEBI:77983"/>
        <dbReference type="EC" id="3.6.1.52"/>
    </reaction>
    <physiologicalReaction direction="left-to-right" evidence="7">
        <dbReference type="Rhea" id="RHEA:79700"/>
    </physiologicalReaction>
</comment>
<evidence type="ECO:0000313" key="10">
    <source>
        <dbReference type="EMBL" id="RYP03236.1"/>
    </source>
</evidence>
<proteinExistence type="inferred from homology"/>
<name>A0A4Q4T9K0_9PEZI</name>
<feature type="transmembrane region" description="Helical" evidence="8">
    <location>
        <begin position="230"/>
        <end position="251"/>
    </location>
</feature>
<dbReference type="OrthoDB" id="6375174at2759"/>
<evidence type="ECO:0000256" key="3">
    <source>
        <dbReference type="ARBA" id="ARBA00022490"/>
    </source>
</evidence>
<keyword evidence="8" id="KW-0812">Transmembrane</keyword>
<evidence type="ECO:0000256" key="6">
    <source>
        <dbReference type="ARBA" id="ARBA00047342"/>
    </source>
</evidence>
<reference evidence="10 11" key="1">
    <citation type="submission" date="2018-06" db="EMBL/GenBank/DDBJ databases">
        <title>Complete Genomes of Monosporascus.</title>
        <authorList>
            <person name="Robinson A.J."/>
            <person name="Natvig D.O."/>
        </authorList>
    </citation>
    <scope>NUCLEOTIDE SEQUENCE [LARGE SCALE GENOMIC DNA]</scope>
    <source>
        <strain evidence="10 11">CBS 110550</strain>
    </source>
</reference>
<dbReference type="STRING" id="155417.A0A4Q4T9K0"/>